<proteinExistence type="predicted"/>
<dbReference type="EMBL" id="CP065666">
    <property type="protein sequence ID" value="QPS03881.1"/>
    <property type="molecule type" value="Genomic_DNA"/>
</dbReference>
<dbReference type="Proteomes" id="UP000595107">
    <property type="component" value="Chromosome"/>
</dbReference>
<accession>A0A380U7I5</accession>
<gene>
    <name evidence="1" type="ORF">I6G67_17255</name>
    <name evidence="2" type="ORF">NCTC10308_02863</name>
</gene>
<sequence>MITDKIRESIRDYSFEAHCPKIRIYQKNGIVLKGYGIIKINEYGVFYIEFICLEKNNIPKFNWSIRLPDDHFDESQKIYLEAVSIDGIEFQSEDFRVELHALSIHSSSIHHILLEKITITEPTKNARDYFYIEFNQTLNIPRNKNNSVVSTLGSESFAWNESIIEFDQEKIKIRIVDDHGAKGFIAIEECTNPELMLDCITFYLGFSSGLLLQPYYSKNISCNQEVSTFYSTNKLYLQKSYVSAIASNLSNPEFRDGEYHFNILRNSIRLYKENPKNFLSIYAQWRRVWVSFKSEQDITYLALTTAIEGLLNDIFIPIYKKSRKDEVLEHDIKEIKRIIKNLEIEDLYKERLQNSISYLKIITANKALALLIDSGILSKDETEAWKNLRNEVAHPKAKSNNLLSKYEEKENFISCLNLFNSLIFQTLNYNGPRNYFSPIKEAEIHLFNSKNLNE</sequence>
<evidence type="ECO:0008006" key="5">
    <source>
        <dbReference type="Google" id="ProtNLM"/>
    </source>
</evidence>
<evidence type="ECO:0000313" key="3">
    <source>
        <dbReference type="Proteomes" id="UP000254227"/>
    </source>
</evidence>
<evidence type="ECO:0000313" key="1">
    <source>
        <dbReference type="EMBL" id="QPS03881.1"/>
    </source>
</evidence>
<reference evidence="1 4" key="2">
    <citation type="submission" date="2020-12" db="EMBL/GenBank/DDBJ databases">
        <title>FDA dAtabase for Regulatory Grade micrObial Sequences (FDA-ARGOS): Supporting development and validation of Infectious Disease Dx tests.</title>
        <authorList>
            <person name="Sproer C."/>
            <person name="Gronow S."/>
            <person name="Severitt S."/>
            <person name="Schroder I."/>
            <person name="Tallon L."/>
            <person name="Sadzewicz L."/>
            <person name="Zhao X."/>
            <person name="Boylan J."/>
            <person name="Ott S."/>
            <person name="Bowen H."/>
            <person name="Vavikolanu K."/>
            <person name="Mehta A."/>
            <person name="Aluvathingal J."/>
            <person name="Nadendla S."/>
            <person name="Lowell S."/>
            <person name="Myers T."/>
            <person name="Yan Y."/>
            <person name="Sichtig H."/>
        </authorList>
    </citation>
    <scope>NUCLEOTIDE SEQUENCE [LARGE SCALE GENOMIC DNA]</scope>
    <source>
        <strain evidence="1 4">FDAARGOS_910</strain>
    </source>
</reference>
<evidence type="ECO:0000313" key="4">
    <source>
        <dbReference type="Proteomes" id="UP000595107"/>
    </source>
</evidence>
<reference evidence="2 3" key="1">
    <citation type="submission" date="2018-06" db="EMBL/GenBank/DDBJ databases">
        <authorList>
            <consortium name="Pathogen Informatics"/>
            <person name="Doyle S."/>
        </authorList>
    </citation>
    <scope>NUCLEOTIDE SEQUENCE [LARGE SCALE GENOMIC DNA]</scope>
    <source>
        <strain evidence="2 3">NCTC10308</strain>
    </source>
</reference>
<protein>
    <recommendedName>
        <fullName evidence="5">ApeA N-terminal domain-containing protein</fullName>
    </recommendedName>
</protein>
<evidence type="ECO:0000313" key="2">
    <source>
        <dbReference type="EMBL" id="SUT98485.1"/>
    </source>
</evidence>
<name>A0A380U7I5_ACIJO</name>
<dbReference type="RefSeq" id="WP_004697451.1">
    <property type="nucleotide sequence ID" value="NZ_BBTB01000086.1"/>
</dbReference>
<dbReference type="AlphaFoldDB" id="A0A380U7I5"/>
<dbReference type="EMBL" id="UFRV01000006">
    <property type="protein sequence ID" value="SUT98485.1"/>
    <property type="molecule type" value="Genomic_DNA"/>
</dbReference>
<organism evidence="2 3">
    <name type="scientific">Acinetobacter johnsonii</name>
    <dbReference type="NCBI Taxonomy" id="40214"/>
    <lineage>
        <taxon>Bacteria</taxon>
        <taxon>Pseudomonadati</taxon>
        <taxon>Pseudomonadota</taxon>
        <taxon>Gammaproteobacteria</taxon>
        <taxon>Moraxellales</taxon>
        <taxon>Moraxellaceae</taxon>
        <taxon>Acinetobacter</taxon>
    </lineage>
</organism>
<dbReference type="Proteomes" id="UP000254227">
    <property type="component" value="Unassembled WGS sequence"/>
</dbReference>